<keyword evidence="3" id="KW-1185">Reference proteome</keyword>
<accession>M7S787</accession>
<proteinExistence type="predicted"/>
<dbReference type="EMBL" id="KB707518">
    <property type="protein sequence ID" value="EMR61954.1"/>
    <property type="molecule type" value="Genomic_DNA"/>
</dbReference>
<dbReference type="KEGG" id="ela:UCREL1_11141"/>
<name>M7S787_EUTLA</name>
<dbReference type="OrthoDB" id="2333384at2759"/>
<evidence type="ECO:0000313" key="3">
    <source>
        <dbReference type="Proteomes" id="UP000012174"/>
    </source>
</evidence>
<sequence length="442" mass="48710">MSSGSVTAHVILDKPNYVHCGSDDPVTGNVRLLYQPSREMARNAELFGPLRVTLRFCGRAKTKIKRDDTWDRGRAPLFAVAHLVYDGPVRIAAGAPHPVPFAIHFPETVQTPSFPAFEPHDTRFNVNPDQPLPPTSRVHYNGFASKTFEAFVEYQLFGSVALPGINVTVHNPRDAEGPRVMYERARLPAPPVDPRPPRLVRGMLRAQNKLLLPETDRPHGFKEKAKAAFSSTYYPVAVFSWTCYAPTQVCRGQAIPLTVRAWPRVEDCTAPTLPEIRLLRCAVKITAHTCVRSDIHILHCHDAAAHVSLESWCTRTPPVGGDATATPFCEADGWAKTFNSVVVKQSPSTFKTVNIAQFYQMQISLTFALPGETKEFKHVLPITIHPPVRLQQALTQSQSQLGVGGLPSNSGVMRTDEDPSLPAYDEASKPPPKYTAAPAYPG</sequence>
<reference evidence="3" key="1">
    <citation type="journal article" date="2013" name="Genome Announc.">
        <title>Draft genome sequence of the grapevine dieback fungus Eutypa lata UCR-EL1.</title>
        <authorList>
            <person name="Blanco-Ulate B."/>
            <person name="Rolshausen P.E."/>
            <person name="Cantu D."/>
        </authorList>
    </citation>
    <scope>NUCLEOTIDE SEQUENCE [LARGE SCALE GENOMIC DNA]</scope>
    <source>
        <strain evidence="3">UCR-EL1</strain>
    </source>
</reference>
<dbReference type="OMA" id="REMPTSH"/>
<protein>
    <recommendedName>
        <fullName evidence="4">Arrestin-like N-terminal domain-containing protein</fullName>
    </recommendedName>
</protein>
<dbReference type="Proteomes" id="UP000012174">
    <property type="component" value="Unassembled WGS sequence"/>
</dbReference>
<evidence type="ECO:0008006" key="4">
    <source>
        <dbReference type="Google" id="ProtNLM"/>
    </source>
</evidence>
<evidence type="ECO:0000256" key="1">
    <source>
        <dbReference type="SAM" id="MobiDB-lite"/>
    </source>
</evidence>
<dbReference type="eggNOG" id="ENOG502SUDG">
    <property type="taxonomic scope" value="Eukaryota"/>
</dbReference>
<organism evidence="2 3">
    <name type="scientific">Eutypa lata (strain UCR-EL1)</name>
    <name type="common">Grapevine dieback disease fungus</name>
    <name type="synonym">Eutypa armeniacae</name>
    <dbReference type="NCBI Taxonomy" id="1287681"/>
    <lineage>
        <taxon>Eukaryota</taxon>
        <taxon>Fungi</taxon>
        <taxon>Dikarya</taxon>
        <taxon>Ascomycota</taxon>
        <taxon>Pezizomycotina</taxon>
        <taxon>Sordariomycetes</taxon>
        <taxon>Xylariomycetidae</taxon>
        <taxon>Xylariales</taxon>
        <taxon>Diatrypaceae</taxon>
        <taxon>Eutypa</taxon>
    </lineage>
</organism>
<feature type="region of interest" description="Disordered" evidence="1">
    <location>
        <begin position="400"/>
        <end position="442"/>
    </location>
</feature>
<evidence type="ECO:0000313" key="2">
    <source>
        <dbReference type="EMBL" id="EMR61954.1"/>
    </source>
</evidence>
<dbReference type="HOGENOM" id="CLU_586772_0_0_1"/>
<dbReference type="AlphaFoldDB" id="M7S787"/>
<gene>
    <name evidence="2" type="ORF">UCREL1_11141</name>
</gene>